<dbReference type="Pfam" id="PF19300">
    <property type="entry name" value="BPD_transp_1_N"/>
    <property type="match status" value="1"/>
</dbReference>
<feature type="transmembrane region" description="Helical" evidence="7">
    <location>
        <begin position="9"/>
        <end position="29"/>
    </location>
</feature>
<proteinExistence type="inferred from homology"/>
<dbReference type="InterPro" id="IPR000515">
    <property type="entry name" value="MetI-like"/>
</dbReference>
<feature type="transmembrane region" description="Helical" evidence="7">
    <location>
        <begin position="134"/>
        <end position="157"/>
    </location>
</feature>
<evidence type="ECO:0000313" key="10">
    <source>
        <dbReference type="Proteomes" id="UP000215596"/>
    </source>
</evidence>
<dbReference type="PANTHER" id="PTHR43163">
    <property type="entry name" value="DIPEPTIDE TRANSPORT SYSTEM PERMEASE PROTEIN DPPB-RELATED"/>
    <property type="match status" value="1"/>
</dbReference>
<comment type="caution">
    <text evidence="9">The sequence shown here is derived from an EMBL/GenBank/DDBJ whole genome shotgun (WGS) entry which is preliminary data.</text>
</comment>
<dbReference type="Proteomes" id="UP000215596">
    <property type="component" value="Unassembled WGS sequence"/>
</dbReference>
<feature type="transmembrane region" description="Helical" evidence="7">
    <location>
        <begin position="177"/>
        <end position="196"/>
    </location>
</feature>
<evidence type="ECO:0000256" key="7">
    <source>
        <dbReference type="RuleBase" id="RU363032"/>
    </source>
</evidence>
<evidence type="ECO:0000256" key="1">
    <source>
        <dbReference type="ARBA" id="ARBA00004651"/>
    </source>
</evidence>
<feature type="transmembrane region" description="Helical" evidence="7">
    <location>
        <begin position="235"/>
        <end position="261"/>
    </location>
</feature>
<keyword evidence="2 7" id="KW-0813">Transport</keyword>
<evidence type="ECO:0000256" key="5">
    <source>
        <dbReference type="ARBA" id="ARBA00022989"/>
    </source>
</evidence>
<organism evidence="9 10">
    <name type="scientific">Paenibacillus campinasensis</name>
    <dbReference type="NCBI Taxonomy" id="66347"/>
    <lineage>
        <taxon>Bacteria</taxon>
        <taxon>Bacillati</taxon>
        <taxon>Bacillota</taxon>
        <taxon>Bacilli</taxon>
        <taxon>Bacillales</taxon>
        <taxon>Paenibacillaceae</taxon>
        <taxon>Paenibacillus</taxon>
    </lineage>
</organism>
<evidence type="ECO:0000256" key="6">
    <source>
        <dbReference type="ARBA" id="ARBA00023136"/>
    </source>
</evidence>
<dbReference type="InterPro" id="IPR045621">
    <property type="entry name" value="BPD_transp_1_N"/>
</dbReference>
<accession>A0A268EQ43</accession>
<dbReference type="PROSITE" id="PS50928">
    <property type="entry name" value="ABC_TM1"/>
    <property type="match status" value="1"/>
</dbReference>
<protein>
    <submittedName>
        <fullName evidence="9">Peptide ABC transporter</fullName>
    </submittedName>
</protein>
<dbReference type="EMBL" id="NPBY01000046">
    <property type="protein sequence ID" value="PAD75249.1"/>
    <property type="molecule type" value="Genomic_DNA"/>
</dbReference>
<keyword evidence="6 7" id="KW-0472">Membrane</keyword>
<dbReference type="RefSeq" id="WP_095266086.1">
    <property type="nucleotide sequence ID" value="NZ_NPBY01000046.1"/>
</dbReference>
<evidence type="ECO:0000256" key="4">
    <source>
        <dbReference type="ARBA" id="ARBA00022692"/>
    </source>
</evidence>
<keyword evidence="4 7" id="KW-0812">Transmembrane</keyword>
<evidence type="ECO:0000259" key="8">
    <source>
        <dbReference type="PROSITE" id="PS50928"/>
    </source>
</evidence>
<keyword evidence="3" id="KW-1003">Cell membrane</keyword>
<keyword evidence="5 7" id="KW-1133">Transmembrane helix</keyword>
<gene>
    <name evidence="9" type="ORF">CHH67_15365</name>
</gene>
<dbReference type="GO" id="GO:0071916">
    <property type="term" value="F:dipeptide transmembrane transporter activity"/>
    <property type="evidence" value="ECO:0007669"/>
    <property type="project" value="TreeGrafter"/>
</dbReference>
<evidence type="ECO:0000256" key="2">
    <source>
        <dbReference type="ARBA" id="ARBA00022448"/>
    </source>
</evidence>
<dbReference type="PANTHER" id="PTHR43163:SF6">
    <property type="entry name" value="DIPEPTIDE TRANSPORT SYSTEM PERMEASE PROTEIN DPPB-RELATED"/>
    <property type="match status" value="1"/>
</dbReference>
<sequence length="317" mass="34621">MLAYITKRLLSLIPVLAVVSIAIFLIIHLTPGNPAAAILGMEASQEDIERLNEELGLNRPIVEQYTSWIANVLRGDLGDSIFMHQPVSEAIAEHMLPTLSLAILAQIIAVVLAIPFGIIAAYKRGSLADYSLTGLSLLGMALPSFLLGLFLMLFVGVKLQWLPVAGYAPLSSGFWEHLKYLILPGISLGTIQAALITRMTRSSMLEVLNLNFIKTARSKGLHEMKVLFKYAFRSAFLPILTVIGQTFGTLVTGAVVVESIFNIPGLGQLILNSIARRDFAVIQGVVLVVTLMYVTINLLVDLLYGAVDPRVRLDRKK</sequence>
<dbReference type="GO" id="GO:0005886">
    <property type="term" value="C:plasma membrane"/>
    <property type="evidence" value="ECO:0007669"/>
    <property type="project" value="UniProtKB-SubCell"/>
</dbReference>
<feature type="transmembrane region" description="Helical" evidence="7">
    <location>
        <begin position="103"/>
        <end position="122"/>
    </location>
</feature>
<dbReference type="SUPFAM" id="SSF161098">
    <property type="entry name" value="MetI-like"/>
    <property type="match status" value="1"/>
</dbReference>
<comment type="subcellular location">
    <subcellularLocation>
        <location evidence="1 7">Cell membrane</location>
        <topology evidence="1 7">Multi-pass membrane protein</topology>
    </subcellularLocation>
</comment>
<dbReference type="InterPro" id="IPR035906">
    <property type="entry name" value="MetI-like_sf"/>
</dbReference>
<reference evidence="9 10" key="1">
    <citation type="submission" date="2017-07" db="EMBL/GenBank/DDBJ databases">
        <title>Isolation and whole genome analysis of endospore-forming bacteria from heroin.</title>
        <authorList>
            <person name="Kalinowski J."/>
            <person name="Ahrens B."/>
            <person name="Al-Dilaimi A."/>
            <person name="Winkler A."/>
            <person name="Wibberg D."/>
            <person name="Schleenbecker U."/>
            <person name="Ruckert C."/>
            <person name="Wolfel R."/>
            <person name="Grass G."/>
        </authorList>
    </citation>
    <scope>NUCLEOTIDE SEQUENCE [LARGE SCALE GENOMIC DNA]</scope>
    <source>
        <strain evidence="9 10">7537-G1</strain>
    </source>
</reference>
<name>A0A268EQ43_9BACL</name>
<dbReference type="Gene3D" id="1.10.3720.10">
    <property type="entry name" value="MetI-like"/>
    <property type="match status" value="1"/>
</dbReference>
<dbReference type="OrthoDB" id="24153at2"/>
<comment type="similarity">
    <text evidence="7">Belongs to the binding-protein-dependent transport system permease family.</text>
</comment>
<feature type="domain" description="ABC transmembrane type-1" evidence="8">
    <location>
        <begin position="95"/>
        <end position="304"/>
    </location>
</feature>
<evidence type="ECO:0000256" key="3">
    <source>
        <dbReference type="ARBA" id="ARBA00022475"/>
    </source>
</evidence>
<dbReference type="Pfam" id="PF00528">
    <property type="entry name" value="BPD_transp_1"/>
    <property type="match status" value="1"/>
</dbReference>
<dbReference type="CDD" id="cd06261">
    <property type="entry name" value="TM_PBP2"/>
    <property type="match status" value="1"/>
</dbReference>
<evidence type="ECO:0000313" key="9">
    <source>
        <dbReference type="EMBL" id="PAD75249.1"/>
    </source>
</evidence>
<dbReference type="AlphaFoldDB" id="A0A268EQ43"/>
<feature type="transmembrane region" description="Helical" evidence="7">
    <location>
        <begin position="281"/>
        <end position="307"/>
    </location>
</feature>